<name>A0A9P0B699_BRAAE</name>
<dbReference type="InterPro" id="IPR002048">
    <property type="entry name" value="EF_hand_dom"/>
</dbReference>
<feature type="domain" description="EF-hand" evidence="2">
    <location>
        <begin position="84"/>
        <end position="119"/>
    </location>
</feature>
<sequence>MQFDDDEEPDMKTLLILDTLKKNDPENTKTVDLKDLKQIIREIGVEYTEAEIYRFIEQLDPEKTGFVSHDLFLEIMGPFVDLTALTADLSMAFRIIDKEGKGYITEQDLAAISDILGGFLDEDDVHDIMLEANKDHDNKMKLHEFENMMSLEF</sequence>
<reference evidence="3" key="1">
    <citation type="submission" date="2021-12" db="EMBL/GenBank/DDBJ databases">
        <authorList>
            <person name="King R."/>
        </authorList>
    </citation>
    <scope>NUCLEOTIDE SEQUENCE</scope>
</reference>
<feature type="domain" description="EF-hand" evidence="2">
    <location>
        <begin position="120"/>
        <end position="153"/>
    </location>
</feature>
<protein>
    <recommendedName>
        <fullName evidence="2">EF-hand domain-containing protein</fullName>
    </recommendedName>
</protein>
<dbReference type="Gene3D" id="1.10.238.10">
    <property type="entry name" value="EF-hand"/>
    <property type="match status" value="2"/>
</dbReference>
<dbReference type="InterPro" id="IPR050230">
    <property type="entry name" value="CALM/Myosin/TropC-like"/>
</dbReference>
<dbReference type="AlphaFoldDB" id="A0A9P0B699"/>
<proteinExistence type="inferred from homology"/>
<dbReference type="SUPFAM" id="SSF47473">
    <property type="entry name" value="EF-hand"/>
    <property type="match status" value="1"/>
</dbReference>
<evidence type="ECO:0000256" key="1">
    <source>
        <dbReference type="ARBA" id="ARBA00006182"/>
    </source>
</evidence>
<dbReference type="PROSITE" id="PS50222">
    <property type="entry name" value="EF_HAND_2"/>
    <property type="match status" value="2"/>
</dbReference>
<dbReference type="OrthoDB" id="26525at2759"/>
<dbReference type="GO" id="GO:0016460">
    <property type="term" value="C:myosin II complex"/>
    <property type="evidence" value="ECO:0007669"/>
    <property type="project" value="TreeGrafter"/>
</dbReference>
<accession>A0A9P0B699</accession>
<dbReference type="EMBL" id="OV121135">
    <property type="protein sequence ID" value="CAH0555780.1"/>
    <property type="molecule type" value="Genomic_DNA"/>
</dbReference>
<dbReference type="InterPro" id="IPR011992">
    <property type="entry name" value="EF-hand-dom_pair"/>
</dbReference>
<evidence type="ECO:0000259" key="2">
    <source>
        <dbReference type="PROSITE" id="PS50222"/>
    </source>
</evidence>
<dbReference type="GO" id="GO:0005509">
    <property type="term" value="F:calcium ion binding"/>
    <property type="evidence" value="ECO:0007669"/>
    <property type="project" value="InterPro"/>
</dbReference>
<dbReference type="FunFam" id="1.10.238.10:FF:000001">
    <property type="entry name" value="Calmodulin 1"/>
    <property type="match status" value="1"/>
</dbReference>
<dbReference type="CDD" id="cd00051">
    <property type="entry name" value="EFh"/>
    <property type="match status" value="1"/>
</dbReference>
<evidence type="ECO:0000313" key="4">
    <source>
        <dbReference type="Proteomes" id="UP001154078"/>
    </source>
</evidence>
<dbReference type="Pfam" id="PF13499">
    <property type="entry name" value="EF-hand_7"/>
    <property type="match status" value="1"/>
</dbReference>
<dbReference type="Proteomes" id="UP001154078">
    <property type="component" value="Chromosome 4"/>
</dbReference>
<gene>
    <name evidence="3" type="ORF">MELIAE_LOCUS7058</name>
</gene>
<evidence type="ECO:0000313" key="3">
    <source>
        <dbReference type="EMBL" id="CAH0555780.1"/>
    </source>
</evidence>
<comment type="similarity">
    <text evidence="1">Belongs to the calmodulin family. Calglandulin subfamily.</text>
</comment>
<keyword evidence="4" id="KW-1185">Reference proteome</keyword>
<organism evidence="3 4">
    <name type="scientific">Brassicogethes aeneus</name>
    <name type="common">Rape pollen beetle</name>
    <name type="synonym">Meligethes aeneus</name>
    <dbReference type="NCBI Taxonomy" id="1431903"/>
    <lineage>
        <taxon>Eukaryota</taxon>
        <taxon>Metazoa</taxon>
        <taxon>Ecdysozoa</taxon>
        <taxon>Arthropoda</taxon>
        <taxon>Hexapoda</taxon>
        <taxon>Insecta</taxon>
        <taxon>Pterygota</taxon>
        <taxon>Neoptera</taxon>
        <taxon>Endopterygota</taxon>
        <taxon>Coleoptera</taxon>
        <taxon>Polyphaga</taxon>
        <taxon>Cucujiformia</taxon>
        <taxon>Nitidulidae</taxon>
        <taxon>Meligethinae</taxon>
        <taxon>Brassicogethes</taxon>
    </lineage>
</organism>
<dbReference type="PANTHER" id="PTHR23048:SF56">
    <property type="entry name" value="CALMODULIN 2"/>
    <property type="match status" value="1"/>
</dbReference>
<dbReference type="SMART" id="SM00054">
    <property type="entry name" value="EFh"/>
    <property type="match status" value="4"/>
</dbReference>
<dbReference type="PANTHER" id="PTHR23048">
    <property type="entry name" value="MYOSIN LIGHT CHAIN 1, 3"/>
    <property type="match status" value="1"/>
</dbReference>